<name>A0A2K8U8M4_9GAMM</name>
<reference evidence="2 3" key="1">
    <citation type="submission" date="2017-03" db="EMBL/GenBank/DDBJ databases">
        <title>Complete genome sequence of Candidatus 'Thiodictyon syntrophicum' sp. nov. strain Cad16T, a photolithoautotroph purple sulfur bacterium isolated from an alpine meromictic lake.</title>
        <authorList>
            <person name="Luedin S.M."/>
            <person name="Pothier J.F."/>
            <person name="Danza F."/>
            <person name="Storelli N."/>
            <person name="Wittwer M."/>
            <person name="Tonolla M."/>
        </authorList>
    </citation>
    <scope>NUCLEOTIDE SEQUENCE [LARGE SCALE GENOMIC DNA]</scope>
    <source>
        <strain evidence="2 3">Cad16T</strain>
    </source>
</reference>
<dbReference type="PANTHER" id="PTHR41317:SF1">
    <property type="entry name" value="PD-(D_E)XK NUCLEASE FAMILY TRANSPOSASE"/>
    <property type="match status" value="1"/>
</dbReference>
<evidence type="ECO:0000313" key="3">
    <source>
        <dbReference type="Proteomes" id="UP000232638"/>
    </source>
</evidence>
<organism evidence="2 3">
    <name type="scientific">Candidatus Thiodictyon syntrophicum</name>
    <dbReference type="NCBI Taxonomy" id="1166950"/>
    <lineage>
        <taxon>Bacteria</taxon>
        <taxon>Pseudomonadati</taxon>
        <taxon>Pseudomonadota</taxon>
        <taxon>Gammaproteobacteria</taxon>
        <taxon>Chromatiales</taxon>
        <taxon>Chromatiaceae</taxon>
        <taxon>Thiodictyon</taxon>
    </lineage>
</organism>
<keyword evidence="3" id="KW-1185">Reference proteome</keyword>
<dbReference type="InterPro" id="IPR010106">
    <property type="entry name" value="RpnA"/>
</dbReference>
<proteinExistence type="predicted"/>
<dbReference type="NCBIfam" id="TIGR01784">
    <property type="entry name" value="T_den_put_tspse"/>
    <property type="match status" value="1"/>
</dbReference>
<dbReference type="EMBL" id="CP020370">
    <property type="protein sequence ID" value="AUB81942.1"/>
    <property type="molecule type" value="Genomic_DNA"/>
</dbReference>
<dbReference type="Proteomes" id="UP000232638">
    <property type="component" value="Chromosome"/>
</dbReference>
<dbReference type="RefSeq" id="WP_100919694.1">
    <property type="nucleotide sequence ID" value="NZ_CP020370.1"/>
</dbReference>
<dbReference type="AlphaFoldDB" id="A0A2K8U8M4"/>
<evidence type="ECO:0008006" key="4">
    <source>
        <dbReference type="Google" id="ProtNLM"/>
    </source>
</evidence>
<gene>
    <name evidence="2" type="ORF">THSYN_13970</name>
</gene>
<dbReference type="PANTHER" id="PTHR41317">
    <property type="entry name" value="PD-(D_E)XK NUCLEASE FAMILY TRANSPOSASE"/>
    <property type="match status" value="1"/>
</dbReference>
<sequence>MRHPIDPKVDCVFKALLGAESNRDLLIHFLNAVLGADLPRPIVAVEIQNPYNEKEFLDDKLTVVDVKARDATGQMFQVEVQLLNHRDLPARILYGWANLYRSQIKEGESYRKLRPTYAIWLLGQTLLADDPEYAHEFRLRDQHGRVFLDHGGIWLLELSKFAADTVETERQRWLKFFNEAECLDEDALPAWMQTPEMRRAMNTLRAFSEKEHAYHAYQARQDYLREQQSIQLEFEDLRAEVEQARADVEQERAAKEQARTDAEQERAAKEQAQAYAEQERAAKEQERAAKEQERAAKDEALAENERLKRLLADQPEPSGPGTG</sequence>
<evidence type="ECO:0000313" key="2">
    <source>
        <dbReference type="EMBL" id="AUB81942.1"/>
    </source>
</evidence>
<protein>
    <recommendedName>
        <fullName evidence="4">Transposase</fullName>
    </recommendedName>
</protein>
<dbReference type="KEGG" id="tsy:THSYN_13970"/>
<feature type="compositionally biased region" description="Basic and acidic residues" evidence="1">
    <location>
        <begin position="277"/>
        <end position="311"/>
    </location>
</feature>
<dbReference type="OrthoDB" id="5566984at2"/>
<feature type="region of interest" description="Disordered" evidence="1">
    <location>
        <begin position="248"/>
        <end position="323"/>
    </location>
</feature>
<accession>A0A2K8U8M4</accession>
<dbReference type="Pfam" id="PF12784">
    <property type="entry name" value="PDDEXK_2"/>
    <property type="match status" value="1"/>
</dbReference>
<feature type="compositionally biased region" description="Basic and acidic residues" evidence="1">
    <location>
        <begin position="248"/>
        <end position="269"/>
    </location>
</feature>
<evidence type="ECO:0000256" key="1">
    <source>
        <dbReference type="SAM" id="MobiDB-lite"/>
    </source>
</evidence>